<dbReference type="Proteomes" id="UP000800200">
    <property type="component" value="Unassembled WGS sequence"/>
</dbReference>
<dbReference type="EMBL" id="ML994632">
    <property type="protein sequence ID" value="KAF2185761.1"/>
    <property type="molecule type" value="Genomic_DNA"/>
</dbReference>
<organism evidence="1 2">
    <name type="scientific">Zopfia rhizophila CBS 207.26</name>
    <dbReference type="NCBI Taxonomy" id="1314779"/>
    <lineage>
        <taxon>Eukaryota</taxon>
        <taxon>Fungi</taxon>
        <taxon>Dikarya</taxon>
        <taxon>Ascomycota</taxon>
        <taxon>Pezizomycotina</taxon>
        <taxon>Dothideomycetes</taxon>
        <taxon>Dothideomycetes incertae sedis</taxon>
        <taxon>Zopfiaceae</taxon>
        <taxon>Zopfia</taxon>
    </lineage>
</organism>
<protein>
    <submittedName>
        <fullName evidence="1">Uncharacterized protein</fullName>
    </submittedName>
</protein>
<proteinExistence type="predicted"/>
<sequence length="117" mass="13185">MPQDDAEPRIVYIGDQKTADVAIHVKHVDEEVIIKAHSEVLCRVNYLKIAFRVASSRGWVLLGNISKYNIEEVERIAKNTDIKKAVAAAALGDSNFVVSKELDPVIENYRDSRMIFD</sequence>
<dbReference type="AlphaFoldDB" id="A0A6A6E1G3"/>
<reference evidence="1" key="1">
    <citation type="journal article" date="2020" name="Stud. Mycol.">
        <title>101 Dothideomycetes genomes: a test case for predicting lifestyles and emergence of pathogens.</title>
        <authorList>
            <person name="Haridas S."/>
            <person name="Albert R."/>
            <person name="Binder M."/>
            <person name="Bloem J."/>
            <person name="Labutti K."/>
            <person name="Salamov A."/>
            <person name="Andreopoulos B."/>
            <person name="Baker S."/>
            <person name="Barry K."/>
            <person name="Bills G."/>
            <person name="Bluhm B."/>
            <person name="Cannon C."/>
            <person name="Castanera R."/>
            <person name="Culley D."/>
            <person name="Daum C."/>
            <person name="Ezra D."/>
            <person name="Gonzalez J."/>
            <person name="Henrissat B."/>
            <person name="Kuo A."/>
            <person name="Liang C."/>
            <person name="Lipzen A."/>
            <person name="Lutzoni F."/>
            <person name="Magnuson J."/>
            <person name="Mondo S."/>
            <person name="Nolan M."/>
            <person name="Ohm R."/>
            <person name="Pangilinan J."/>
            <person name="Park H.-J."/>
            <person name="Ramirez L."/>
            <person name="Alfaro M."/>
            <person name="Sun H."/>
            <person name="Tritt A."/>
            <person name="Yoshinaga Y."/>
            <person name="Zwiers L.-H."/>
            <person name="Turgeon B."/>
            <person name="Goodwin S."/>
            <person name="Spatafora J."/>
            <person name="Crous P."/>
            <person name="Grigoriev I."/>
        </authorList>
    </citation>
    <scope>NUCLEOTIDE SEQUENCE</scope>
    <source>
        <strain evidence="1">CBS 207.26</strain>
    </source>
</reference>
<accession>A0A6A6E1G3</accession>
<keyword evidence="2" id="KW-1185">Reference proteome</keyword>
<evidence type="ECO:0000313" key="1">
    <source>
        <dbReference type="EMBL" id="KAF2185761.1"/>
    </source>
</evidence>
<evidence type="ECO:0000313" key="2">
    <source>
        <dbReference type="Proteomes" id="UP000800200"/>
    </source>
</evidence>
<name>A0A6A6E1G3_9PEZI</name>
<gene>
    <name evidence="1" type="ORF">K469DRAFT_687615</name>
</gene>